<keyword evidence="4 7" id="KW-0812">Transmembrane</keyword>
<feature type="transmembrane region" description="Helical" evidence="7">
    <location>
        <begin position="101"/>
        <end position="122"/>
    </location>
</feature>
<dbReference type="Gene3D" id="1.10.3720.10">
    <property type="entry name" value="MetI-like"/>
    <property type="match status" value="1"/>
</dbReference>
<dbReference type="PANTHER" id="PTHR43163:SF7">
    <property type="entry name" value="DIPEPTIDE-TRANSPORT INTEGRAL MEMBRANE PROTEIN ABC TRANSPORTER DPPB-RELATED"/>
    <property type="match status" value="1"/>
</dbReference>
<dbReference type="SUPFAM" id="SSF161098">
    <property type="entry name" value="MetI-like"/>
    <property type="match status" value="1"/>
</dbReference>
<feature type="domain" description="ABC transmembrane type-1" evidence="8">
    <location>
        <begin position="95"/>
        <end position="298"/>
    </location>
</feature>
<dbReference type="CDD" id="cd06261">
    <property type="entry name" value="TM_PBP2"/>
    <property type="match status" value="1"/>
</dbReference>
<feature type="transmembrane region" description="Helical" evidence="7">
    <location>
        <begin position="131"/>
        <end position="155"/>
    </location>
</feature>
<dbReference type="InterPro" id="IPR045621">
    <property type="entry name" value="BPD_transp_1_N"/>
</dbReference>
<dbReference type="InterPro" id="IPR035906">
    <property type="entry name" value="MetI-like_sf"/>
</dbReference>
<name>A0A345XTP5_9ACTN</name>
<dbReference type="Pfam" id="PF00528">
    <property type="entry name" value="BPD_transp_1"/>
    <property type="match status" value="1"/>
</dbReference>
<dbReference type="Pfam" id="PF19300">
    <property type="entry name" value="BPD_transp_1_N"/>
    <property type="match status" value="1"/>
</dbReference>
<protein>
    <submittedName>
        <fullName evidence="9">ABC transporter permease</fullName>
    </submittedName>
</protein>
<dbReference type="GO" id="GO:0055085">
    <property type="term" value="P:transmembrane transport"/>
    <property type="evidence" value="ECO:0007669"/>
    <property type="project" value="InterPro"/>
</dbReference>
<organism evidence="9 10">
    <name type="scientific">Streptomyces armeniacus</name>
    <dbReference type="NCBI Taxonomy" id="83291"/>
    <lineage>
        <taxon>Bacteria</taxon>
        <taxon>Bacillati</taxon>
        <taxon>Actinomycetota</taxon>
        <taxon>Actinomycetes</taxon>
        <taxon>Kitasatosporales</taxon>
        <taxon>Streptomycetaceae</taxon>
        <taxon>Streptomyces</taxon>
    </lineage>
</organism>
<proteinExistence type="inferred from homology"/>
<dbReference type="RefSeq" id="WP_208880880.1">
    <property type="nucleotide sequence ID" value="NZ_CP031320.1"/>
</dbReference>
<keyword evidence="10" id="KW-1185">Reference proteome</keyword>
<gene>
    <name evidence="9" type="ORF">DVA86_22550</name>
</gene>
<evidence type="ECO:0000256" key="1">
    <source>
        <dbReference type="ARBA" id="ARBA00004651"/>
    </source>
</evidence>
<evidence type="ECO:0000256" key="4">
    <source>
        <dbReference type="ARBA" id="ARBA00022692"/>
    </source>
</evidence>
<dbReference type="PROSITE" id="PS50928">
    <property type="entry name" value="ABC_TM1"/>
    <property type="match status" value="1"/>
</dbReference>
<reference evidence="9 10" key="1">
    <citation type="submission" date="2018-07" db="EMBL/GenBank/DDBJ databases">
        <title>Draft genome of the type strain Streptomyces armeniacus ATCC 15676.</title>
        <authorList>
            <person name="Labana P."/>
            <person name="Gosse J.T."/>
            <person name="Boddy C.N."/>
        </authorList>
    </citation>
    <scope>NUCLEOTIDE SEQUENCE [LARGE SCALE GENOMIC DNA]</scope>
    <source>
        <strain evidence="9 10">ATCC 15676</strain>
    </source>
</reference>
<dbReference type="GO" id="GO:0005886">
    <property type="term" value="C:plasma membrane"/>
    <property type="evidence" value="ECO:0007669"/>
    <property type="project" value="UniProtKB-SubCell"/>
</dbReference>
<dbReference type="AlphaFoldDB" id="A0A345XTP5"/>
<evidence type="ECO:0000259" key="8">
    <source>
        <dbReference type="PROSITE" id="PS50928"/>
    </source>
</evidence>
<dbReference type="Proteomes" id="UP000254425">
    <property type="component" value="Chromosome"/>
</dbReference>
<evidence type="ECO:0000313" key="10">
    <source>
        <dbReference type="Proteomes" id="UP000254425"/>
    </source>
</evidence>
<sequence length="308" mass="33294">MRTFFIRRLLEAVIVFFGVTLVIYSMVYALPGDPIAALAGDRPLAPSVVRSLREQYHLDEPLLAQYGHYLAGVVQGDLGSDFTGRAVAEQMADRWPVTVRLALTAWFIEAVVGIGLGVLAALRRRTWTDRLVLAFTIGAVSVPVFVLGYTAQVIFGVRLGWFPVAGDAAGWPSSYFLPALVVAAFGLASVSRLVRAEVIDNLRADYVRTATAKGLSGRRTLVVHVLRNSLIPAVTYLAVDLGYLLGGTVLIEGVFNLPGIGQLLFQSIRNHAGPTVVGVSTALILIFLAVSVLVDLLNSLLDPRIRRD</sequence>
<feature type="transmembrane region" description="Helical" evidence="7">
    <location>
        <begin position="175"/>
        <end position="194"/>
    </location>
</feature>
<feature type="transmembrane region" description="Helical" evidence="7">
    <location>
        <begin position="234"/>
        <end position="255"/>
    </location>
</feature>
<keyword evidence="6 7" id="KW-0472">Membrane</keyword>
<comment type="subcellular location">
    <subcellularLocation>
        <location evidence="1 7">Cell membrane</location>
        <topology evidence="1 7">Multi-pass membrane protein</topology>
    </subcellularLocation>
</comment>
<keyword evidence="2 7" id="KW-0813">Transport</keyword>
<dbReference type="EMBL" id="CP031320">
    <property type="protein sequence ID" value="AXK35011.1"/>
    <property type="molecule type" value="Genomic_DNA"/>
</dbReference>
<accession>A0A345XTP5</accession>
<dbReference type="KEGG" id="sarm:DVA86_22550"/>
<evidence type="ECO:0000313" key="9">
    <source>
        <dbReference type="EMBL" id="AXK35011.1"/>
    </source>
</evidence>
<feature type="transmembrane region" description="Helical" evidence="7">
    <location>
        <begin position="275"/>
        <end position="297"/>
    </location>
</feature>
<evidence type="ECO:0000256" key="5">
    <source>
        <dbReference type="ARBA" id="ARBA00022989"/>
    </source>
</evidence>
<dbReference type="PANTHER" id="PTHR43163">
    <property type="entry name" value="DIPEPTIDE TRANSPORT SYSTEM PERMEASE PROTEIN DPPB-RELATED"/>
    <property type="match status" value="1"/>
</dbReference>
<keyword evidence="3" id="KW-1003">Cell membrane</keyword>
<feature type="transmembrane region" description="Helical" evidence="7">
    <location>
        <begin position="12"/>
        <end position="30"/>
    </location>
</feature>
<evidence type="ECO:0000256" key="7">
    <source>
        <dbReference type="RuleBase" id="RU363032"/>
    </source>
</evidence>
<evidence type="ECO:0000256" key="3">
    <source>
        <dbReference type="ARBA" id="ARBA00022475"/>
    </source>
</evidence>
<comment type="similarity">
    <text evidence="7">Belongs to the binding-protein-dependent transport system permease family.</text>
</comment>
<evidence type="ECO:0000256" key="6">
    <source>
        <dbReference type="ARBA" id="ARBA00023136"/>
    </source>
</evidence>
<dbReference type="InterPro" id="IPR000515">
    <property type="entry name" value="MetI-like"/>
</dbReference>
<evidence type="ECO:0000256" key="2">
    <source>
        <dbReference type="ARBA" id="ARBA00022448"/>
    </source>
</evidence>
<keyword evidence="5 7" id="KW-1133">Transmembrane helix</keyword>